<gene>
    <name evidence="1" type="ORF">JF76_05810</name>
</gene>
<reference evidence="1 2" key="1">
    <citation type="submission" date="2014-12" db="EMBL/GenBank/DDBJ databases">
        <title>Comparative genomics of the lactic acid bacteria isolated from the honey bee gut.</title>
        <authorList>
            <person name="Ellegaard K.M."/>
            <person name="Tamarit D."/>
            <person name="Javelind E."/>
            <person name="Olofsson T."/>
            <person name="Andersson S.G."/>
            <person name="Vasquez A."/>
        </authorList>
    </citation>
    <scope>NUCLEOTIDE SEQUENCE [LARGE SCALE GENOMIC DNA]</scope>
    <source>
        <strain evidence="1 2">Biut2</strain>
    </source>
</reference>
<dbReference type="OrthoDB" id="2323404at2"/>
<name>A0A0F4LEG8_9LACO</name>
<dbReference type="AlphaFoldDB" id="A0A0F4LEG8"/>
<dbReference type="EMBL" id="JXBY01000014">
    <property type="protein sequence ID" value="KJY57242.1"/>
    <property type="molecule type" value="Genomic_DNA"/>
</dbReference>
<evidence type="ECO:0000313" key="1">
    <source>
        <dbReference type="EMBL" id="KJY57242.1"/>
    </source>
</evidence>
<evidence type="ECO:0000313" key="2">
    <source>
        <dbReference type="Proteomes" id="UP000033533"/>
    </source>
</evidence>
<protein>
    <submittedName>
        <fullName evidence="1">Uncharacterized protein</fullName>
    </submittedName>
</protein>
<dbReference type="RefSeq" id="WP_045927758.1">
    <property type="nucleotide sequence ID" value="NZ_JBHSZS010000020.1"/>
</dbReference>
<comment type="caution">
    <text evidence="1">The sequence shown here is derived from an EMBL/GenBank/DDBJ whole genome shotgun (WGS) entry which is preliminary data.</text>
</comment>
<accession>A0A0F4LEG8</accession>
<proteinExistence type="predicted"/>
<dbReference type="Proteomes" id="UP000033533">
    <property type="component" value="Unassembled WGS sequence"/>
</dbReference>
<dbReference type="PATRIC" id="fig|1218493.3.peg.624"/>
<organism evidence="1 2">
    <name type="scientific">Lactobacillus kullabergensis</name>
    <dbReference type="NCBI Taxonomy" id="1218493"/>
    <lineage>
        <taxon>Bacteria</taxon>
        <taxon>Bacillati</taxon>
        <taxon>Bacillota</taxon>
        <taxon>Bacilli</taxon>
        <taxon>Lactobacillales</taxon>
        <taxon>Lactobacillaceae</taxon>
        <taxon>Lactobacillus</taxon>
    </lineage>
</organism>
<sequence>MRLTDLLQLTNDLSNQTNLYLTIGQKTIPLAKVKISSSECLLFPGKKSLTKGKLVNLVKNIHGRSIPIFIYNQKKRIAVYGIQILTDQNGVRLT</sequence>
<dbReference type="HOGENOM" id="CLU_182956_0_0_9"/>